<dbReference type="RefSeq" id="WP_377938084.1">
    <property type="nucleotide sequence ID" value="NZ_JBHTHQ010000012.1"/>
</dbReference>
<keyword evidence="2" id="KW-1133">Transmembrane helix</keyword>
<dbReference type="InterPro" id="IPR036249">
    <property type="entry name" value="Thioredoxin-like_sf"/>
</dbReference>
<sequence>MAKNSEKRAQSRKERLAARAEAERIAAEQAKRERTIQTAIGVAVVVVLVAVIGTVGYFVGRNMWESSVPTSQRADSLYSKVEAVKNKPKNATKDGGFLLSAKGLNKQISNVPTIDEYMDFICPACGTMNRTTHATIESMVSAGQINFVAHPAAFLNASSTDRYSTRSAAFVAYVLDNEPDKGMALIAKLFSTDTQPGEASAYKSVSNADLIKIAQSVGVSDKVAQAAAQGKYEKWIDAISAWDPYREELWNVTGSYKGTMTTPTILINKNYWDYNTLTAKYNTDYVSLLLESIGLTKADVGNSSAKPSIGSGTPRDISNDATSKSSGSKSESDSEDATTSSR</sequence>
<evidence type="ECO:0000256" key="2">
    <source>
        <dbReference type="SAM" id="Phobius"/>
    </source>
</evidence>
<keyword evidence="2" id="KW-0472">Membrane</keyword>
<protein>
    <submittedName>
        <fullName evidence="4">DsbA family protein</fullName>
    </submittedName>
</protein>
<feature type="transmembrane region" description="Helical" evidence="2">
    <location>
        <begin position="39"/>
        <end position="59"/>
    </location>
</feature>
<gene>
    <name evidence="4" type="ORF">ACFQY8_01970</name>
</gene>
<feature type="domain" description="Thioredoxin-like fold" evidence="3">
    <location>
        <begin position="113"/>
        <end position="270"/>
    </location>
</feature>
<comment type="caution">
    <text evidence="4">The sequence shown here is derived from an EMBL/GenBank/DDBJ whole genome shotgun (WGS) entry which is preliminary data.</text>
</comment>
<accession>A0ABW2Y666</accession>
<dbReference type="EMBL" id="JBHTHQ010000012">
    <property type="protein sequence ID" value="MFD0704518.1"/>
    <property type="molecule type" value="Genomic_DNA"/>
</dbReference>
<dbReference type="SUPFAM" id="SSF52833">
    <property type="entry name" value="Thioredoxin-like"/>
    <property type="match status" value="1"/>
</dbReference>
<evidence type="ECO:0000256" key="1">
    <source>
        <dbReference type="SAM" id="MobiDB-lite"/>
    </source>
</evidence>
<proteinExistence type="predicted"/>
<feature type="region of interest" description="Disordered" evidence="1">
    <location>
        <begin position="301"/>
        <end position="342"/>
    </location>
</feature>
<evidence type="ECO:0000313" key="4">
    <source>
        <dbReference type="EMBL" id="MFD0704518.1"/>
    </source>
</evidence>
<name>A0ABW2Y666_9BIFI</name>
<dbReference type="Gene3D" id="3.40.30.10">
    <property type="entry name" value="Glutaredoxin"/>
    <property type="match status" value="1"/>
</dbReference>
<dbReference type="Pfam" id="PF13462">
    <property type="entry name" value="Thioredoxin_4"/>
    <property type="match status" value="1"/>
</dbReference>
<dbReference type="InterPro" id="IPR012336">
    <property type="entry name" value="Thioredoxin-like_fold"/>
</dbReference>
<reference evidence="5" key="1">
    <citation type="journal article" date="2019" name="Int. J. Syst. Evol. Microbiol.">
        <title>The Global Catalogue of Microorganisms (GCM) 10K type strain sequencing project: providing services to taxonomists for standard genome sequencing and annotation.</title>
        <authorList>
            <consortium name="The Broad Institute Genomics Platform"/>
            <consortium name="The Broad Institute Genome Sequencing Center for Infectious Disease"/>
            <person name="Wu L."/>
            <person name="Ma J."/>
        </authorList>
    </citation>
    <scope>NUCLEOTIDE SEQUENCE [LARGE SCALE GENOMIC DNA]</scope>
    <source>
        <strain evidence="5">CCM 8604</strain>
    </source>
</reference>
<dbReference type="Proteomes" id="UP001597036">
    <property type="component" value="Unassembled WGS sequence"/>
</dbReference>
<organism evidence="4 5">
    <name type="scientific">Alloscardovia venturai</name>
    <dbReference type="NCBI Taxonomy" id="1769421"/>
    <lineage>
        <taxon>Bacteria</taxon>
        <taxon>Bacillati</taxon>
        <taxon>Actinomycetota</taxon>
        <taxon>Actinomycetes</taxon>
        <taxon>Bifidobacteriales</taxon>
        <taxon>Bifidobacteriaceae</taxon>
        <taxon>Alloscardovia</taxon>
    </lineage>
</organism>
<keyword evidence="5" id="KW-1185">Reference proteome</keyword>
<dbReference type="CDD" id="cd02972">
    <property type="entry name" value="DsbA_family"/>
    <property type="match status" value="1"/>
</dbReference>
<keyword evidence="2" id="KW-0812">Transmembrane</keyword>
<evidence type="ECO:0000313" key="5">
    <source>
        <dbReference type="Proteomes" id="UP001597036"/>
    </source>
</evidence>
<evidence type="ECO:0000259" key="3">
    <source>
        <dbReference type="Pfam" id="PF13462"/>
    </source>
</evidence>